<dbReference type="Pfam" id="PF14497">
    <property type="entry name" value="GST_C_3"/>
    <property type="match status" value="1"/>
</dbReference>
<dbReference type="CDD" id="cd03188">
    <property type="entry name" value="GST_C_Beta"/>
    <property type="match status" value="1"/>
</dbReference>
<comment type="caution">
    <text evidence="3">The sequence shown here is derived from an EMBL/GenBank/DDBJ whole genome shotgun (WGS) entry which is preliminary data.</text>
</comment>
<dbReference type="SFLD" id="SFLDG00358">
    <property type="entry name" value="Main_(cytGST)"/>
    <property type="match status" value="1"/>
</dbReference>
<dbReference type="InterPro" id="IPR036282">
    <property type="entry name" value="Glutathione-S-Trfase_C_sf"/>
</dbReference>
<dbReference type="Gene3D" id="3.40.30.10">
    <property type="entry name" value="Glutaredoxin"/>
    <property type="match status" value="1"/>
</dbReference>
<dbReference type="SUPFAM" id="SSF52833">
    <property type="entry name" value="Thioredoxin-like"/>
    <property type="match status" value="1"/>
</dbReference>
<dbReference type="GO" id="GO:0016740">
    <property type="term" value="F:transferase activity"/>
    <property type="evidence" value="ECO:0007669"/>
    <property type="project" value="UniProtKB-KW"/>
</dbReference>
<gene>
    <name evidence="3" type="ORF">C8D95_106146</name>
</gene>
<evidence type="ECO:0000313" key="4">
    <source>
        <dbReference type="Proteomes" id="UP000245390"/>
    </source>
</evidence>
<dbReference type="InterPro" id="IPR040079">
    <property type="entry name" value="Glutathione_S-Trfase"/>
</dbReference>
<dbReference type="PROSITE" id="PS50405">
    <property type="entry name" value="GST_CTER"/>
    <property type="match status" value="1"/>
</dbReference>
<dbReference type="CDD" id="cd03057">
    <property type="entry name" value="GST_N_Beta"/>
    <property type="match status" value="1"/>
</dbReference>
<keyword evidence="4" id="KW-1185">Reference proteome</keyword>
<proteinExistence type="predicted"/>
<protein>
    <submittedName>
        <fullName evidence="3">Glutathione S-transferase</fullName>
    </submittedName>
</protein>
<evidence type="ECO:0000313" key="3">
    <source>
        <dbReference type="EMBL" id="PWK55750.1"/>
    </source>
</evidence>
<sequence>MLKLYCAPVTISTAVVCLLNEGAEWEPIRVDVRGGEQSRPEYLRINPKGRVPVLVTPEGLLTETGAVLEYIAETALPDFMPTDAFGKARVREVMFYLASTMHVNHAHLRRASRWADDPAAQEAMSAKVPETMRASAAYLEGVVEGPFLFGDRPTIADFYLYTPVYWLEGDKVDVSDFPKLAAFKAAMEGRASVKRAWADGFYG</sequence>
<dbReference type="AlphaFoldDB" id="A0A316G7R2"/>
<evidence type="ECO:0000259" key="1">
    <source>
        <dbReference type="PROSITE" id="PS50404"/>
    </source>
</evidence>
<evidence type="ECO:0000259" key="2">
    <source>
        <dbReference type="PROSITE" id="PS50405"/>
    </source>
</evidence>
<dbReference type="Pfam" id="PF02798">
    <property type="entry name" value="GST_N"/>
    <property type="match status" value="1"/>
</dbReference>
<reference evidence="3 4" key="1">
    <citation type="submission" date="2018-05" db="EMBL/GenBank/DDBJ databases">
        <title>Genomic Encyclopedia of Type Strains, Phase IV (KMG-IV): sequencing the most valuable type-strain genomes for metagenomic binning, comparative biology and taxonomic classification.</title>
        <authorList>
            <person name="Goeker M."/>
        </authorList>
    </citation>
    <scope>NUCLEOTIDE SEQUENCE [LARGE SCALE GENOMIC DNA]</scope>
    <source>
        <strain evidence="3 4">DSM 103371</strain>
    </source>
</reference>
<dbReference type="InterPro" id="IPR004046">
    <property type="entry name" value="GST_C"/>
</dbReference>
<dbReference type="SFLD" id="SFLDS00019">
    <property type="entry name" value="Glutathione_Transferase_(cytos"/>
    <property type="match status" value="1"/>
</dbReference>
<name>A0A316G7R2_9RHOB</name>
<dbReference type="PROSITE" id="PS50404">
    <property type="entry name" value="GST_NTER"/>
    <property type="match status" value="1"/>
</dbReference>
<dbReference type="SUPFAM" id="SSF47616">
    <property type="entry name" value="GST C-terminal domain-like"/>
    <property type="match status" value="1"/>
</dbReference>
<organism evidence="3 4">
    <name type="scientific">Silicimonas algicola</name>
    <dbReference type="NCBI Taxonomy" id="1826607"/>
    <lineage>
        <taxon>Bacteria</taxon>
        <taxon>Pseudomonadati</taxon>
        <taxon>Pseudomonadota</taxon>
        <taxon>Alphaproteobacteria</taxon>
        <taxon>Rhodobacterales</taxon>
        <taxon>Paracoccaceae</taxon>
    </lineage>
</organism>
<dbReference type="InterPro" id="IPR036249">
    <property type="entry name" value="Thioredoxin-like_sf"/>
</dbReference>
<dbReference type="PANTHER" id="PTHR44051:SF8">
    <property type="entry name" value="GLUTATHIONE S-TRANSFERASE GSTA"/>
    <property type="match status" value="1"/>
</dbReference>
<dbReference type="Proteomes" id="UP000245390">
    <property type="component" value="Unassembled WGS sequence"/>
</dbReference>
<feature type="domain" description="GST N-terminal" evidence="1">
    <location>
        <begin position="1"/>
        <end position="79"/>
    </location>
</feature>
<keyword evidence="3" id="KW-0808">Transferase</keyword>
<dbReference type="EMBL" id="QGGV01000006">
    <property type="protein sequence ID" value="PWK55750.1"/>
    <property type="molecule type" value="Genomic_DNA"/>
</dbReference>
<dbReference type="SFLD" id="SFLDG01150">
    <property type="entry name" value="Main.1:_Beta-like"/>
    <property type="match status" value="1"/>
</dbReference>
<accession>A0A316G7R2</accession>
<dbReference type="InterPro" id="IPR004045">
    <property type="entry name" value="Glutathione_S-Trfase_N"/>
</dbReference>
<feature type="domain" description="GST C-terminal" evidence="2">
    <location>
        <begin position="83"/>
        <end position="203"/>
    </location>
</feature>
<dbReference type="PANTHER" id="PTHR44051">
    <property type="entry name" value="GLUTATHIONE S-TRANSFERASE-RELATED"/>
    <property type="match status" value="1"/>
</dbReference>
<dbReference type="InterPro" id="IPR010987">
    <property type="entry name" value="Glutathione-S-Trfase_C-like"/>
</dbReference>
<dbReference type="Gene3D" id="1.20.1050.10">
    <property type="match status" value="1"/>
</dbReference>